<dbReference type="Proteomes" id="UP001432190">
    <property type="component" value="Chromosome"/>
</dbReference>
<evidence type="ECO:0000313" key="12">
    <source>
        <dbReference type="EMBL" id="RKF24427.1"/>
    </source>
</evidence>
<sequence length="295" mass="30641">MTSVVIAAYNEEAVIGRCLDALLADAPRGTLDVTVVANGCTDATAAVARERAGVRVLDLPVAGKAAALNAGDAVAVGFPRVYLDADVVLSPGALPALVAALDGPDGDPPLAVVPGRALDLRGRPAIVRAYYAINSRLPAFRHSLFGRGAIALSAAGRARFDAFPAMTADDLYLDGLFAPHEKREVAGASARVATPRRTGDLVRRLARVRAGNTALRAAAARGAVTTVAVRRPARSSWLRDVVLPRPWLAPAAACYVGVTLVAALRARRERRTGGGGWGRDESSREPTLASAESDG</sequence>
<comment type="similarity">
    <text evidence="8">Belongs to the glycosyltransferase 2 family. CrtQ subfamily.</text>
</comment>
<feature type="region of interest" description="Disordered" evidence="10">
    <location>
        <begin position="271"/>
        <end position="295"/>
    </location>
</feature>
<evidence type="ECO:0000256" key="6">
    <source>
        <dbReference type="ARBA" id="ARBA00037281"/>
    </source>
</evidence>
<comment type="subcellular location">
    <subcellularLocation>
        <location evidence="1">Cell membrane</location>
    </subcellularLocation>
</comment>
<evidence type="ECO:0000256" key="4">
    <source>
        <dbReference type="ARBA" id="ARBA00022679"/>
    </source>
</evidence>
<dbReference type="InterPro" id="IPR029044">
    <property type="entry name" value="Nucleotide-diphossugar_trans"/>
</dbReference>
<evidence type="ECO:0000313" key="15">
    <source>
        <dbReference type="Proteomes" id="UP001432190"/>
    </source>
</evidence>
<dbReference type="Gene3D" id="3.90.550.10">
    <property type="entry name" value="Spore Coat Polysaccharide Biosynthesis Protein SpsA, Chain A"/>
    <property type="match status" value="1"/>
</dbReference>
<evidence type="ECO:0000256" key="2">
    <source>
        <dbReference type="ARBA" id="ARBA00022475"/>
    </source>
</evidence>
<evidence type="ECO:0000256" key="1">
    <source>
        <dbReference type="ARBA" id="ARBA00004236"/>
    </source>
</evidence>
<evidence type="ECO:0000256" key="3">
    <source>
        <dbReference type="ARBA" id="ARBA00022676"/>
    </source>
</evidence>
<keyword evidence="4 12" id="KW-0808">Transferase</keyword>
<evidence type="ECO:0000256" key="7">
    <source>
        <dbReference type="ARBA" id="ARBA00037904"/>
    </source>
</evidence>
<gene>
    <name evidence="12" type="ORF">D7I43_25980</name>
    <name evidence="13" type="ORF">OG994_13050</name>
</gene>
<evidence type="ECO:0000256" key="10">
    <source>
        <dbReference type="SAM" id="MobiDB-lite"/>
    </source>
</evidence>
<dbReference type="Pfam" id="PF00535">
    <property type="entry name" value="Glycos_transf_2"/>
    <property type="match status" value="1"/>
</dbReference>
<reference evidence="13" key="2">
    <citation type="submission" date="2022-10" db="EMBL/GenBank/DDBJ databases">
        <title>The complete genomes of actinobacterial strains from the NBC collection.</title>
        <authorList>
            <person name="Joergensen T.S."/>
            <person name="Alvarez Arevalo M."/>
            <person name="Sterndorff E.B."/>
            <person name="Faurdal D."/>
            <person name="Vuksanovic O."/>
            <person name="Mourched A.-S."/>
            <person name="Charusanti P."/>
            <person name="Shaw S."/>
            <person name="Blin K."/>
            <person name="Weber T."/>
        </authorList>
    </citation>
    <scope>NUCLEOTIDE SEQUENCE</scope>
    <source>
        <strain evidence="13">NBC_00256</strain>
    </source>
</reference>
<proteinExistence type="inferred from homology"/>
<reference evidence="12 14" key="1">
    <citation type="journal article" date="2018" name="Int. J. Syst. Evol. Microbiol.">
        <title>Micromonospora globbae sp. nov., an endophytic actinomycete isolated from roots of Globba winitii C. H. Wright.</title>
        <authorList>
            <person name="Kuncharoen N."/>
            <person name="Pittayakhajonwut P."/>
            <person name="Tanasupawat S."/>
        </authorList>
    </citation>
    <scope>NUCLEOTIDE SEQUENCE [LARGE SCALE GENOMIC DNA]</scope>
    <source>
        <strain evidence="12 14">WPS1-2</strain>
    </source>
</reference>
<accession>A0A420EW12</accession>
<dbReference type="PANTHER" id="PTHR43646:SF2">
    <property type="entry name" value="GLYCOSYLTRANSFERASE 2-LIKE DOMAIN-CONTAINING PROTEIN"/>
    <property type="match status" value="1"/>
</dbReference>
<name>A0A420EW12_9ACTN</name>
<evidence type="ECO:0000256" key="8">
    <source>
        <dbReference type="ARBA" id="ARBA00038120"/>
    </source>
</evidence>
<dbReference type="Proteomes" id="UP000285744">
    <property type="component" value="Unassembled WGS sequence"/>
</dbReference>
<keyword evidence="5" id="KW-0472">Membrane</keyword>
<evidence type="ECO:0000313" key="13">
    <source>
        <dbReference type="EMBL" id="WUP52376.1"/>
    </source>
</evidence>
<dbReference type="OrthoDB" id="9802632at2"/>
<feature type="domain" description="Glycosyltransferase 2-like" evidence="11">
    <location>
        <begin position="3"/>
        <end position="106"/>
    </location>
</feature>
<dbReference type="RefSeq" id="WP_120331200.1">
    <property type="nucleotide sequence ID" value="NZ_CP108084.1"/>
</dbReference>
<evidence type="ECO:0000313" key="14">
    <source>
        <dbReference type="Proteomes" id="UP000285744"/>
    </source>
</evidence>
<dbReference type="AlphaFoldDB" id="A0A420EW12"/>
<evidence type="ECO:0000259" key="11">
    <source>
        <dbReference type="Pfam" id="PF00535"/>
    </source>
</evidence>
<keyword evidence="3 13" id="KW-0328">Glycosyltransferase</keyword>
<keyword evidence="2" id="KW-1003">Cell membrane</keyword>
<evidence type="ECO:0000256" key="5">
    <source>
        <dbReference type="ARBA" id="ARBA00023136"/>
    </source>
</evidence>
<dbReference type="InterPro" id="IPR001173">
    <property type="entry name" value="Glyco_trans_2-like"/>
</dbReference>
<evidence type="ECO:0000256" key="9">
    <source>
        <dbReference type="ARBA" id="ARBA00040345"/>
    </source>
</evidence>
<comment type="function">
    <text evidence="6">Catalyzes the glycosylation of 4,4'-diaponeurosporenoate, i.e. the esterification of glucose at the C1'' position with the carboxyl group of 4,4'-diaponeurosporenic acid, to form glycosyl-4,4'-diaponeurosporenoate. This is a step in the biosynthesis of staphyloxanthin, an orange pigment present in most staphylococci strains.</text>
</comment>
<keyword evidence="15" id="KW-1185">Reference proteome</keyword>
<protein>
    <recommendedName>
        <fullName evidence="9">4,4'-diaponeurosporenoate glycosyltransferase</fullName>
    </recommendedName>
</protein>
<dbReference type="PANTHER" id="PTHR43646">
    <property type="entry name" value="GLYCOSYLTRANSFERASE"/>
    <property type="match status" value="1"/>
</dbReference>
<comment type="pathway">
    <text evidence="7">Carotenoid biosynthesis; staphyloxanthin biosynthesis; staphyloxanthin from farnesyl diphosphate: step 4/5.</text>
</comment>
<dbReference type="GO" id="GO:0016757">
    <property type="term" value="F:glycosyltransferase activity"/>
    <property type="evidence" value="ECO:0007669"/>
    <property type="project" value="UniProtKB-KW"/>
</dbReference>
<dbReference type="GO" id="GO:0005886">
    <property type="term" value="C:plasma membrane"/>
    <property type="evidence" value="ECO:0007669"/>
    <property type="project" value="UniProtKB-SubCell"/>
</dbReference>
<dbReference type="EMBL" id="RAQQ01000023">
    <property type="protein sequence ID" value="RKF24427.1"/>
    <property type="molecule type" value="Genomic_DNA"/>
</dbReference>
<dbReference type="EMBL" id="CP108084">
    <property type="protein sequence ID" value="WUP52376.1"/>
    <property type="molecule type" value="Genomic_DNA"/>
</dbReference>
<organism evidence="12 14">
    <name type="scientific">Micromonospora globbae</name>
    <dbReference type="NCBI Taxonomy" id="1894969"/>
    <lineage>
        <taxon>Bacteria</taxon>
        <taxon>Bacillati</taxon>
        <taxon>Actinomycetota</taxon>
        <taxon>Actinomycetes</taxon>
        <taxon>Micromonosporales</taxon>
        <taxon>Micromonosporaceae</taxon>
        <taxon>Micromonospora</taxon>
    </lineage>
</organism>
<dbReference type="SUPFAM" id="SSF53448">
    <property type="entry name" value="Nucleotide-diphospho-sugar transferases"/>
    <property type="match status" value="1"/>
</dbReference>